<accession>A0A1Y2ILL4</accession>
<evidence type="ECO:0000313" key="2">
    <source>
        <dbReference type="EMBL" id="OSD01533.1"/>
    </source>
</evidence>
<reference evidence="2 3" key="1">
    <citation type="journal article" date="2015" name="Biotechnol. Biofuels">
        <title>Enhanced degradation of softwood versus hardwood by the white-rot fungus Pycnoporus coccineus.</title>
        <authorList>
            <person name="Couturier M."/>
            <person name="Navarro D."/>
            <person name="Chevret D."/>
            <person name="Henrissat B."/>
            <person name="Piumi F."/>
            <person name="Ruiz-Duenas F.J."/>
            <person name="Martinez A.T."/>
            <person name="Grigoriev I.V."/>
            <person name="Riley R."/>
            <person name="Lipzen A."/>
            <person name="Berrin J.G."/>
            <person name="Master E.R."/>
            <person name="Rosso M.N."/>
        </authorList>
    </citation>
    <scope>NUCLEOTIDE SEQUENCE [LARGE SCALE GENOMIC DNA]</scope>
    <source>
        <strain evidence="2 3">BRFM310</strain>
    </source>
</reference>
<dbReference type="EMBL" id="KZ084110">
    <property type="protein sequence ID" value="OSD01533.1"/>
    <property type="molecule type" value="Genomic_DNA"/>
</dbReference>
<name>A0A1Y2ILL4_TRAC3</name>
<sequence>MMCPAPSFFLGVGCWNSRVSLVSGAAIKNTGISGHGLHINASLWSSRLNCNSSPHPSFQSAEASSAQAKTRNGAFRDVHPTQ</sequence>
<keyword evidence="3" id="KW-1185">Reference proteome</keyword>
<evidence type="ECO:0000313" key="3">
    <source>
        <dbReference type="Proteomes" id="UP000193067"/>
    </source>
</evidence>
<protein>
    <submittedName>
        <fullName evidence="2">Uncharacterized protein</fullName>
    </submittedName>
</protein>
<feature type="region of interest" description="Disordered" evidence="1">
    <location>
        <begin position="53"/>
        <end position="82"/>
    </location>
</feature>
<feature type="compositionally biased region" description="Low complexity" evidence="1">
    <location>
        <begin position="57"/>
        <end position="68"/>
    </location>
</feature>
<organism evidence="2 3">
    <name type="scientific">Trametes coccinea (strain BRFM310)</name>
    <name type="common">Pycnoporus coccineus</name>
    <dbReference type="NCBI Taxonomy" id="1353009"/>
    <lineage>
        <taxon>Eukaryota</taxon>
        <taxon>Fungi</taxon>
        <taxon>Dikarya</taxon>
        <taxon>Basidiomycota</taxon>
        <taxon>Agaricomycotina</taxon>
        <taxon>Agaricomycetes</taxon>
        <taxon>Polyporales</taxon>
        <taxon>Polyporaceae</taxon>
        <taxon>Trametes</taxon>
    </lineage>
</organism>
<dbReference type="AlphaFoldDB" id="A0A1Y2ILL4"/>
<dbReference type="Proteomes" id="UP000193067">
    <property type="component" value="Unassembled WGS sequence"/>
</dbReference>
<evidence type="ECO:0000256" key="1">
    <source>
        <dbReference type="SAM" id="MobiDB-lite"/>
    </source>
</evidence>
<proteinExistence type="predicted"/>
<gene>
    <name evidence="2" type="ORF">PYCCODRAFT_482781</name>
</gene>